<gene>
    <name evidence="9" type="ORF">Csp1_24260</name>
</gene>
<evidence type="ECO:0000256" key="2">
    <source>
        <dbReference type="ARBA" id="ARBA00005336"/>
    </source>
</evidence>
<feature type="region of interest" description="Disordered" evidence="6">
    <location>
        <begin position="32"/>
        <end position="83"/>
    </location>
</feature>
<evidence type="ECO:0000256" key="5">
    <source>
        <dbReference type="ARBA" id="ARBA00023295"/>
    </source>
</evidence>
<dbReference type="InterPro" id="IPR036962">
    <property type="entry name" value="Glyco_hydro_3_N_sf"/>
</dbReference>
<reference evidence="10" key="1">
    <citation type="submission" date="2017-11" db="EMBL/GenBank/DDBJ databases">
        <title>Otitis media/interna in a cat caused by the recently described species Corynebacterium provencense.</title>
        <authorList>
            <person name="Kittl S."/>
            <person name="Brodard I."/>
            <person name="Rychener L."/>
            <person name="Jores J."/>
            <person name="Roosje P."/>
            <person name="Gobeli Brawand S."/>
        </authorList>
    </citation>
    <scope>NUCLEOTIDE SEQUENCE [LARGE SCALE GENOMIC DNA]</scope>
    <source>
        <strain evidence="10">17KM38</strain>
    </source>
</reference>
<proteinExistence type="inferred from homology"/>
<comment type="catalytic activity">
    <reaction evidence="1">
        <text>Hydrolysis of terminal non-reducing N-acetyl-D-hexosamine residues in N-acetyl-beta-D-hexosaminides.</text>
        <dbReference type="EC" id="3.2.1.52"/>
    </reaction>
</comment>
<evidence type="ECO:0000256" key="3">
    <source>
        <dbReference type="ARBA" id="ARBA00012663"/>
    </source>
</evidence>
<dbReference type="EMBL" id="CP024988">
    <property type="protein sequence ID" value="AWT27174.1"/>
    <property type="molecule type" value="Genomic_DNA"/>
</dbReference>
<dbReference type="PANTHER" id="PTHR30480">
    <property type="entry name" value="BETA-HEXOSAMINIDASE-RELATED"/>
    <property type="match status" value="1"/>
</dbReference>
<evidence type="ECO:0000313" key="9">
    <source>
        <dbReference type="EMBL" id="AWT27174.1"/>
    </source>
</evidence>
<feature type="signal peptide" evidence="7">
    <location>
        <begin position="1"/>
        <end position="24"/>
    </location>
</feature>
<feature type="domain" description="Glycoside hydrolase family 3 N-terminal" evidence="8">
    <location>
        <begin position="148"/>
        <end position="439"/>
    </location>
</feature>
<dbReference type="STRING" id="1737425.GCA_900049755_01443"/>
<sequence length="447" mass="44073">MNTPHRHHPSAVAALLSAALVCLASCSGSDGSGTAESTPAAQSTTGASTALAPGPGTSTGQDAATGCAANPANSANPVNPAPSDTAAVRRAAAATLAVGVTGYDAAAAAVDNGVRHLFIGSSTDRSLLDGQGDPARSLASLRQRVEDLDGPDGPGLTVSVDEEGGRVQRLADLTGTLPSARDMAATMTPEQVTALFTDHARKLRDLGITMDFAPDTDLGSATGSAADAIGDRAFSTDPQVVVTYGRAVVDGLLAGGVTPVIKHFPGHGHATGDSHTGAVTTPPLDRMGPDLQPFRELSQIPGVAVMVGHMQVPGLDSGPDSGPDSGQTPGGGETAVTGADTPASLNPAAYALLREGDAGAPGFTGVVFTDDLTGMQAVTDRYSAGEAVVGALRAGADAPLVSSGVDAAQVPGILDSVVSAVSGGTLGADVLAAAADRICASTVPGRR</sequence>
<dbReference type="InterPro" id="IPR001764">
    <property type="entry name" value="Glyco_hydro_3_N"/>
</dbReference>
<dbReference type="GO" id="GO:0009254">
    <property type="term" value="P:peptidoglycan turnover"/>
    <property type="evidence" value="ECO:0007669"/>
    <property type="project" value="TreeGrafter"/>
</dbReference>
<keyword evidence="10" id="KW-1185">Reference proteome</keyword>
<accession>A0A2Z3YX95</accession>
<dbReference type="InterPro" id="IPR017853">
    <property type="entry name" value="GH"/>
</dbReference>
<dbReference type="GO" id="GO:0004563">
    <property type="term" value="F:beta-N-acetylhexosaminidase activity"/>
    <property type="evidence" value="ECO:0007669"/>
    <property type="project" value="UniProtKB-EC"/>
</dbReference>
<dbReference type="SUPFAM" id="SSF51445">
    <property type="entry name" value="(Trans)glycosidases"/>
    <property type="match status" value="1"/>
</dbReference>
<evidence type="ECO:0000256" key="7">
    <source>
        <dbReference type="SAM" id="SignalP"/>
    </source>
</evidence>
<dbReference type="Pfam" id="PF00933">
    <property type="entry name" value="Glyco_hydro_3"/>
    <property type="match status" value="1"/>
</dbReference>
<dbReference type="KEGG" id="cpre:Csp1_24260"/>
<protein>
    <recommendedName>
        <fullName evidence="3">beta-N-acetylhexosaminidase</fullName>
        <ecNumber evidence="3">3.2.1.52</ecNumber>
    </recommendedName>
</protein>
<dbReference type="EC" id="3.2.1.52" evidence="3"/>
<organism evidence="9 10">
    <name type="scientific">Corynebacterium provencense</name>
    <dbReference type="NCBI Taxonomy" id="1737425"/>
    <lineage>
        <taxon>Bacteria</taxon>
        <taxon>Bacillati</taxon>
        <taxon>Actinomycetota</taxon>
        <taxon>Actinomycetes</taxon>
        <taxon>Mycobacteriales</taxon>
        <taxon>Corynebacteriaceae</taxon>
        <taxon>Corynebacterium</taxon>
    </lineage>
</organism>
<comment type="similarity">
    <text evidence="2">Belongs to the glycosyl hydrolase 3 family.</text>
</comment>
<keyword evidence="7" id="KW-0732">Signal</keyword>
<feature type="compositionally biased region" description="Low complexity" evidence="6">
    <location>
        <begin position="68"/>
        <end position="83"/>
    </location>
</feature>
<feature type="compositionally biased region" description="Polar residues" evidence="6">
    <location>
        <begin position="32"/>
        <end position="48"/>
    </location>
</feature>
<dbReference type="RefSeq" id="WP_110482178.1">
    <property type="nucleotide sequence ID" value="NZ_CP024988.1"/>
</dbReference>
<keyword evidence="5 9" id="KW-0326">Glycosidase</keyword>
<dbReference type="AlphaFoldDB" id="A0A2Z3YX95"/>
<dbReference type="Proteomes" id="UP000247696">
    <property type="component" value="Chromosome"/>
</dbReference>
<evidence type="ECO:0000259" key="8">
    <source>
        <dbReference type="Pfam" id="PF00933"/>
    </source>
</evidence>
<evidence type="ECO:0000256" key="1">
    <source>
        <dbReference type="ARBA" id="ARBA00001231"/>
    </source>
</evidence>
<feature type="region of interest" description="Disordered" evidence="6">
    <location>
        <begin position="310"/>
        <end position="342"/>
    </location>
</feature>
<evidence type="ECO:0000256" key="6">
    <source>
        <dbReference type="SAM" id="MobiDB-lite"/>
    </source>
</evidence>
<evidence type="ECO:0000313" key="10">
    <source>
        <dbReference type="Proteomes" id="UP000247696"/>
    </source>
</evidence>
<dbReference type="PANTHER" id="PTHR30480:SF13">
    <property type="entry name" value="BETA-HEXOSAMINIDASE"/>
    <property type="match status" value="1"/>
</dbReference>
<dbReference type="GO" id="GO:0005975">
    <property type="term" value="P:carbohydrate metabolic process"/>
    <property type="evidence" value="ECO:0007669"/>
    <property type="project" value="InterPro"/>
</dbReference>
<dbReference type="Gene3D" id="3.20.20.300">
    <property type="entry name" value="Glycoside hydrolase, family 3, N-terminal domain"/>
    <property type="match status" value="1"/>
</dbReference>
<dbReference type="InterPro" id="IPR050226">
    <property type="entry name" value="NagZ_Beta-hexosaminidase"/>
</dbReference>
<feature type="chain" id="PRO_5038687745" description="beta-N-acetylhexosaminidase" evidence="7">
    <location>
        <begin position="25"/>
        <end position="447"/>
    </location>
</feature>
<keyword evidence="4 9" id="KW-0378">Hydrolase</keyword>
<name>A0A2Z3YX95_9CORY</name>
<evidence type="ECO:0000256" key="4">
    <source>
        <dbReference type="ARBA" id="ARBA00022801"/>
    </source>
</evidence>
<dbReference type="OrthoDB" id="9805821at2"/>